<gene>
    <name evidence="1" type="ORF">S01H1_16698</name>
</gene>
<comment type="caution">
    <text evidence="1">The sequence shown here is derived from an EMBL/GenBank/DDBJ whole genome shotgun (WGS) entry which is preliminary data.</text>
</comment>
<reference evidence="1" key="1">
    <citation type="journal article" date="2014" name="Front. Microbiol.">
        <title>High frequency of phylogenetically diverse reductive dehalogenase-homologous genes in deep subseafloor sedimentary metagenomes.</title>
        <authorList>
            <person name="Kawai M."/>
            <person name="Futagami T."/>
            <person name="Toyoda A."/>
            <person name="Takaki Y."/>
            <person name="Nishi S."/>
            <person name="Hori S."/>
            <person name="Arai W."/>
            <person name="Tsubouchi T."/>
            <person name="Morono Y."/>
            <person name="Uchiyama I."/>
            <person name="Ito T."/>
            <person name="Fujiyama A."/>
            <person name="Inagaki F."/>
            <person name="Takami H."/>
        </authorList>
    </citation>
    <scope>NUCLEOTIDE SEQUENCE</scope>
    <source>
        <strain evidence="1">Expedition CK06-06</strain>
    </source>
</reference>
<accession>X0RWE2</accession>
<feature type="non-terminal residue" evidence="1">
    <location>
        <position position="1"/>
    </location>
</feature>
<evidence type="ECO:0000313" key="1">
    <source>
        <dbReference type="EMBL" id="GAF67341.1"/>
    </source>
</evidence>
<dbReference type="AlphaFoldDB" id="X0RWE2"/>
<organism evidence="1">
    <name type="scientific">marine sediment metagenome</name>
    <dbReference type="NCBI Taxonomy" id="412755"/>
    <lineage>
        <taxon>unclassified sequences</taxon>
        <taxon>metagenomes</taxon>
        <taxon>ecological metagenomes</taxon>
    </lineage>
</organism>
<sequence>VLRPFPILSITLMKRTEGQTLAKANKGFVIDDRE</sequence>
<protein>
    <submittedName>
        <fullName evidence="1">Uncharacterized protein</fullName>
    </submittedName>
</protein>
<proteinExistence type="predicted"/>
<dbReference type="EMBL" id="BARS01008800">
    <property type="protein sequence ID" value="GAF67341.1"/>
    <property type="molecule type" value="Genomic_DNA"/>
</dbReference>
<name>X0RWE2_9ZZZZ</name>